<organism evidence="11 12">
    <name type="scientific">[Emmonsia] crescens</name>
    <dbReference type="NCBI Taxonomy" id="73230"/>
    <lineage>
        <taxon>Eukaryota</taxon>
        <taxon>Fungi</taxon>
        <taxon>Dikarya</taxon>
        <taxon>Ascomycota</taxon>
        <taxon>Pezizomycotina</taxon>
        <taxon>Eurotiomycetes</taxon>
        <taxon>Eurotiomycetidae</taxon>
        <taxon>Onygenales</taxon>
        <taxon>Ajellomycetaceae</taxon>
        <taxon>Emergomyces</taxon>
    </lineage>
</organism>
<dbReference type="InterPro" id="IPR036396">
    <property type="entry name" value="Cyt_P450_sf"/>
</dbReference>
<accession>A0A2B7ZLH6</accession>
<dbReference type="Pfam" id="PF00067">
    <property type="entry name" value="p450"/>
    <property type="match status" value="1"/>
</dbReference>
<proteinExistence type="inferred from homology"/>
<dbReference type="PROSITE" id="PS00086">
    <property type="entry name" value="CYTOCHROME_P450"/>
    <property type="match status" value="1"/>
</dbReference>
<evidence type="ECO:0000256" key="1">
    <source>
        <dbReference type="ARBA" id="ARBA00001971"/>
    </source>
</evidence>
<dbReference type="CDD" id="cd11040">
    <property type="entry name" value="CYP7_CYP8-like"/>
    <property type="match status" value="1"/>
</dbReference>
<dbReference type="AlphaFoldDB" id="A0A2B7ZLH6"/>
<evidence type="ECO:0000256" key="10">
    <source>
        <dbReference type="SAM" id="Phobius"/>
    </source>
</evidence>
<keyword evidence="7 9" id="KW-0503">Monooxygenase</keyword>
<dbReference type="PRINTS" id="PR00465">
    <property type="entry name" value="EP450IV"/>
</dbReference>
<protein>
    <recommendedName>
        <fullName evidence="13">Cytochrome P450</fullName>
    </recommendedName>
</protein>
<dbReference type="InterPro" id="IPR050529">
    <property type="entry name" value="CYP450_sterol_14alpha_dmase"/>
</dbReference>
<keyword evidence="3 8" id="KW-0349">Heme</keyword>
<dbReference type="Proteomes" id="UP000226031">
    <property type="component" value="Unassembled WGS sequence"/>
</dbReference>
<comment type="caution">
    <text evidence="11">The sequence shown here is derived from an EMBL/GenBank/DDBJ whole genome shotgun (WGS) entry which is preliminary data.</text>
</comment>
<evidence type="ECO:0000256" key="3">
    <source>
        <dbReference type="ARBA" id="ARBA00022617"/>
    </source>
</evidence>
<keyword evidence="10" id="KW-0472">Membrane</keyword>
<feature type="binding site" description="axial binding residue" evidence="8">
    <location>
        <position position="498"/>
    </location>
    <ligand>
        <name>heme</name>
        <dbReference type="ChEBI" id="CHEBI:30413"/>
    </ligand>
    <ligandPart>
        <name>Fe</name>
        <dbReference type="ChEBI" id="CHEBI:18248"/>
    </ligandPart>
</feature>
<feature type="transmembrane region" description="Helical" evidence="10">
    <location>
        <begin position="14"/>
        <end position="35"/>
    </location>
</feature>
<evidence type="ECO:0000256" key="7">
    <source>
        <dbReference type="ARBA" id="ARBA00023033"/>
    </source>
</evidence>
<evidence type="ECO:0000256" key="2">
    <source>
        <dbReference type="ARBA" id="ARBA00010617"/>
    </source>
</evidence>
<evidence type="ECO:0000256" key="5">
    <source>
        <dbReference type="ARBA" id="ARBA00023002"/>
    </source>
</evidence>
<evidence type="ECO:0000256" key="9">
    <source>
        <dbReference type="RuleBase" id="RU000461"/>
    </source>
</evidence>
<name>A0A2B7ZLH6_9EURO</name>
<evidence type="ECO:0000256" key="8">
    <source>
        <dbReference type="PIRSR" id="PIRSR602403-1"/>
    </source>
</evidence>
<dbReference type="GO" id="GO:0020037">
    <property type="term" value="F:heme binding"/>
    <property type="evidence" value="ECO:0007669"/>
    <property type="project" value="InterPro"/>
</dbReference>
<comment type="similarity">
    <text evidence="2 9">Belongs to the cytochrome P450 family.</text>
</comment>
<evidence type="ECO:0000256" key="6">
    <source>
        <dbReference type="ARBA" id="ARBA00023004"/>
    </source>
</evidence>
<keyword evidence="10" id="KW-1133">Transmembrane helix</keyword>
<dbReference type="GO" id="GO:0005506">
    <property type="term" value="F:iron ion binding"/>
    <property type="evidence" value="ECO:0007669"/>
    <property type="project" value="InterPro"/>
</dbReference>
<evidence type="ECO:0008006" key="13">
    <source>
        <dbReference type="Google" id="ProtNLM"/>
    </source>
</evidence>
<evidence type="ECO:0000256" key="4">
    <source>
        <dbReference type="ARBA" id="ARBA00022723"/>
    </source>
</evidence>
<comment type="cofactor">
    <cofactor evidence="1 8">
        <name>heme</name>
        <dbReference type="ChEBI" id="CHEBI:30413"/>
    </cofactor>
</comment>
<keyword evidence="5 9" id="KW-0560">Oxidoreductase</keyword>
<dbReference type="PANTHER" id="PTHR24304">
    <property type="entry name" value="CYTOCHROME P450 FAMILY 7"/>
    <property type="match status" value="1"/>
</dbReference>
<dbReference type="Gene3D" id="1.10.630.10">
    <property type="entry name" value="Cytochrome P450"/>
    <property type="match status" value="1"/>
</dbReference>
<dbReference type="InterPro" id="IPR017972">
    <property type="entry name" value="Cyt_P450_CS"/>
</dbReference>
<keyword evidence="10" id="KW-0812">Transmembrane</keyword>
<gene>
    <name evidence="11" type="ORF">GX50_02985</name>
</gene>
<dbReference type="GO" id="GO:0008395">
    <property type="term" value="F:steroid hydroxylase activity"/>
    <property type="evidence" value="ECO:0007669"/>
    <property type="project" value="TreeGrafter"/>
</dbReference>
<keyword evidence="6 8" id="KW-0408">Iron</keyword>
<dbReference type="InterPro" id="IPR002403">
    <property type="entry name" value="Cyt_P450_E_grp-IV"/>
</dbReference>
<keyword evidence="4 8" id="KW-0479">Metal-binding</keyword>
<evidence type="ECO:0000313" key="12">
    <source>
        <dbReference type="Proteomes" id="UP000226031"/>
    </source>
</evidence>
<dbReference type="InterPro" id="IPR001128">
    <property type="entry name" value="Cyt_P450"/>
</dbReference>
<evidence type="ECO:0000313" key="11">
    <source>
        <dbReference type="EMBL" id="PGH34211.1"/>
    </source>
</evidence>
<reference evidence="11 12" key="1">
    <citation type="submission" date="2017-10" db="EMBL/GenBank/DDBJ databases">
        <title>Comparative genomics in systemic dimorphic fungi from Ajellomycetaceae.</title>
        <authorList>
            <person name="Munoz J.F."/>
            <person name="Mcewen J.G."/>
            <person name="Clay O.K."/>
            <person name="Cuomo C.A."/>
        </authorList>
    </citation>
    <scope>NUCLEOTIDE SEQUENCE [LARGE SCALE GENOMIC DNA]</scope>
    <source>
        <strain evidence="11 12">UAMH4076</strain>
    </source>
</reference>
<dbReference type="PANTHER" id="PTHR24304:SF2">
    <property type="entry name" value="24-HYDROXYCHOLESTEROL 7-ALPHA-HYDROXYLASE"/>
    <property type="match status" value="1"/>
</dbReference>
<dbReference type="STRING" id="73230.A0A2B7ZLH6"/>
<sequence length="565" mass="64227">MAAYIVEGFLDVRFLIYCLSPLVLSGVILAGTRIFTTLRYRREVAVALHGSSQRYTPPHVPYTIPLLGSALSFLDTRPGLFWNRLLSWYPRETGACTLMLGGRPLHVVFHPVALEALFKNRELSRDGFIVEDIAIKGLGLEPAMAKKFFGHGDTDTTPMARTGRYPHEMHSWVNQDFILKSERVNELTAQFARLLREHLADDLDNCPPDGHQVKLNRWLRGRMFHASTDMLFGSSLLKEYPELEEDFFEFDRHFLSLFFGFPRILNRKAHSVREKVFAGIIRWQNKMEEAIQQGGKFSPAEGKVDWEPMFGSRANRVRQFYYRDLGIDVRTRAGLDAGFLIGITSNSTPAAGWILMNILDPSDKERTLYHRVRAELDQIRRPSDGLPDIPRLLGLPLLNSIFQETLRLYVDVLVTRDVKEPLLLPVDNGRQLYFSPGGLLISPSWPTHRDSDHWTGPPVDQFYPDRFLTSDPDTGKLHFSTSRNAGKMFPFGGGKTVCPGRVFAKQEIFFTIAYILLNFDFDVLGCVNGKGSPTSQFPSFRNSYPGSAVVVAEGDIRVTMRKREY</sequence>
<dbReference type="EMBL" id="PDND01000045">
    <property type="protein sequence ID" value="PGH34211.1"/>
    <property type="molecule type" value="Genomic_DNA"/>
</dbReference>
<dbReference type="GO" id="GO:0016705">
    <property type="term" value="F:oxidoreductase activity, acting on paired donors, with incorporation or reduction of molecular oxygen"/>
    <property type="evidence" value="ECO:0007669"/>
    <property type="project" value="InterPro"/>
</dbReference>
<dbReference type="SUPFAM" id="SSF48264">
    <property type="entry name" value="Cytochrome P450"/>
    <property type="match status" value="1"/>
</dbReference>
<dbReference type="VEuPathDB" id="FungiDB:EMCG_07392"/>
<keyword evidence="12" id="KW-1185">Reference proteome</keyword>